<feature type="region of interest" description="Disordered" evidence="1">
    <location>
        <begin position="59"/>
        <end position="93"/>
    </location>
</feature>
<name>A0ABM3QM38_SPIOL</name>
<organism evidence="2 3">
    <name type="scientific">Spinacia oleracea</name>
    <name type="common">Spinach</name>
    <dbReference type="NCBI Taxonomy" id="3562"/>
    <lineage>
        <taxon>Eukaryota</taxon>
        <taxon>Viridiplantae</taxon>
        <taxon>Streptophyta</taxon>
        <taxon>Embryophyta</taxon>
        <taxon>Tracheophyta</taxon>
        <taxon>Spermatophyta</taxon>
        <taxon>Magnoliopsida</taxon>
        <taxon>eudicotyledons</taxon>
        <taxon>Gunneridae</taxon>
        <taxon>Pentapetalae</taxon>
        <taxon>Caryophyllales</taxon>
        <taxon>Chenopodiaceae</taxon>
        <taxon>Chenopodioideae</taxon>
        <taxon>Anserineae</taxon>
        <taxon>Spinacia</taxon>
    </lineage>
</organism>
<evidence type="ECO:0000313" key="2">
    <source>
        <dbReference type="Proteomes" id="UP000813463"/>
    </source>
</evidence>
<proteinExistence type="predicted"/>
<reference evidence="3" key="2">
    <citation type="submission" date="2025-08" db="UniProtKB">
        <authorList>
            <consortium name="RefSeq"/>
        </authorList>
    </citation>
    <scope>IDENTIFICATION</scope>
    <source>
        <tissue evidence="3">Leaf</tissue>
    </source>
</reference>
<evidence type="ECO:0000256" key="1">
    <source>
        <dbReference type="SAM" id="MobiDB-lite"/>
    </source>
</evidence>
<feature type="compositionally biased region" description="Basic and acidic residues" evidence="1">
    <location>
        <begin position="59"/>
        <end position="75"/>
    </location>
</feature>
<dbReference type="Proteomes" id="UP000813463">
    <property type="component" value="Chromosome 5"/>
</dbReference>
<dbReference type="PANTHER" id="PTHR33144">
    <property type="entry name" value="OS10G0409366 PROTEIN-RELATED"/>
    <property type="match status" value="1"/>
</dbReference>
<gene>
    <name evidence="3" type="primary">LOC110779663</name>
</gene>
<dbReference type="RefSeq" id="XP_056684414.1">
    <property type="nucleotide sequence ID" value="XM_056828436.1"/>
</dbReference>
<evidence type="ECO:0000313" key="3">
    <source>
        <dbReference type="RefSeq" id="XP_056684414.1"/>
    </source>
</evidence>
<sequence>MRSRRRGKNKFIPPMSVAKLLRSRSNKEKQATHGTIEVETIKATLSTLQEDRQRQRVLKDRQNNSLHGEHEERQLVENNDNALEDQEGGNNIDETRNYDLEVQENNINSNMLRNHDEETLADKEGEENNSAIYTCITSNKKKKKTYKTVTHRGPTRNLQMAKMRPGEKKKVDFNIKGQPSGVNRACLASYCGSLVRDPLNAPLQKLKVFSEIPEENKEKMWDLVLEKFDIGLEDDQDEGEREKRKKYIMGSLNKNTGIIVQD</sequence>
<keyword evidence="2" id="KW-1185">Reference proteome</keyword>
<protein>
    <submittedName>
        <fullName evidence="3">Uncharacterized protein</fullName>
    </submittedName>
</protein>
<dbReference type="PANTHER" id="PTHR33144:SF50">
    <property type="entry name" value="OS03G0714750 PROTEIN"/>
    <property type="match status" value="1"/>
</dbReference>
<accession>A0ABM3QM38</accession>
<dbReference type="GeneID" id="110779663"/>
<reference evidence="2" key="1">
    <citation type="journal article" date="2021" name="Nat. Commun.">
        <title>Genomic analyses provide insights into spinach domestication and the genetic basis of agronomic traits.</title>
        <authorList>
            <person name="Cai X."/>
            <person name="Sun X."/>
            <person name="Xu C."/>
            <person name="Sun H."/>
            <person name="Wang X."/>
            <person name="Ge C."/>
            <person name="Zhang Z."/>
            <person name="Wang Q."/>
            <person name="Fei Z."/>
            <person name="Jiao C."/>
            <person name="Wang Q."/>
        </authorList>
    </citation>
    <scope>NUCLEOTIDE SEQUENCE [LARGE SCALE GENOMIC DNA]</scope>
    <source>
        <strain evidence="2">cv. Varoflay</strain>
    </source>
</reference>